<proteinExistence type="predicted"/>
<protein>
    <submittedName>
        <fullName evidence="1">Uncharacterized protein</fullName>
    </submittedName>
</protein>
<accession>A0A4C1XUW7</accession>
<dbReference type="AlphaFoldDB" id="A0A4C1XUW7"/>
<gene>
    <name evidence="1" type="ORF">EVAR_60967_1</name>
</gene>
<reference evidence="1 2" key="1">
    <citation type="journal article" date="2019" name="Commun. Biol.">
        <title>The bagworm genome reveals a unique fibroin gene that provides high tensile strength.</title>
        <authorList>
            <person name="Kono N."/>
            <person name="Nakamura H."/>
            <person name="Ohtoshi R."/>
            <person name="Tomita M."/>
            <person name="Numata K."/>
            <person name="Arakawa K."/>
        </authorList>
    </citation>
    <scope>NUCLEOTIDE SEQUENCE [LARGE SCALE GENOMIC DNA]</scope>
</reference>
<dbReference type="Proteomes" id="UP000299102">
    <property type="component" value="Unassembled WGS sequence"/>
</dbReference>
<sequence>MLGGRSAINFTRRLKTIRERSNEAAPPLNNGHNKLLTSLITSFCPKTIENFDNMGNPQDVNALHLTLNDRLRFRVLSRSSYVLYEIEIRAVTDVHVTASRRGVNTQQTRARATANTYAHKQTRSIGLMKSQLHQRRANDRRVMNHQLTAAQTGPRRPPIKFGD</sequence>
<name>A0A4C1XUW7_EUMVA</name>
<evidence type="ECO:0000313" key="2">
    <source>
        <dbReference type="Proteomes" id="UP000299102"/>
    </source>
</evidence>
<evidence type="ECO:0000313" key="1">
    <source>
        <dbReference type="EMBL" id="GBP66910.1"/>
    </source>
</evidence>
<comment type="caution">
    <text evidence="1">The sequence shown here is derived from an EMBL/GenBank/DDBJ whole genome shotgun (WGS) entry which is preliminary data.</text>
</comment>
<organism evidence="1 2">
    <name type="scientific">Eumeta variegata</name>
    <name type="common">Bagworm moth</name>
    <name type="synonym">Eumeta japonica</name>
    <dbReference type="NCBI Taxonomy" id="151549"/>
    <lineage>
        <taxon>Eukaryota</taxon>
        <taxon>Metazoa</taxon>
        <taxon>Ecdysozoa</taxon>
        <taxon>Arthropoda</taxon>
        <taxon>Hexapoda</taxon>
        <taxon>Insecta</taxon>
        <taxon>Pterygota</taxon>
        <taxon>Neoptera</taxon>
        <taxon>Endopterygota</taxon>
        <taxon>Lepidoptera</taxon>
        <taxon>Glossata</taxon>
        <taxon>Ditrysia</taxon>
        <taxon>Tineoidea</taxon>
        <taxon>Psychidae</taxon>
        <taxon>Oiketicinae</taxon>
        <taxon>Eumeta</taxon>
    </lineage>
</organism>
<dbReference type="EMBL" id="BGZK01000971">
    <property type="protein sequence ID" value="GBP66910.1"/>
    <property type="molecule type" value="Genomic_DNA"/>
</dbReference>
<keyword evidence="2" id="KW-1185">Reference proteome</keyword>